<reference evidence="3" key="2">
    <citation type="submission" date="2020-05" db="EMBL/GenBank/DDBJ databases">
        <title>Complete genome sequence of Bradyrhizobium diazoefficiens XF10 isolated from soybean nodule.</title>
        <authorList>
            <person name="Noda R."/>
            <person name="Kakizaki K."/>
            <person name="Minamisawa K."/>
        </authorList>
    </citation>
    <scope>NUCLEOTIDE SEQUENCE</scope>
    <source>
        <strain evidence="3">XF10</strain>
    </source>
</reference>
<reference evidence="2" key="3">
    <citation type="submission" date="2020-05" db="EMBL/GenBank/DDBJ databases">
        <title>Complete genome sequence of Bradyrhizobium diazoefficiens XF4 isolated from soybean nodule.</title>
        <authorList>
            <person name="Noda R."/>
            <person name="Kakizaki K."/>
            <person name="Minamisawa K."/>
        </authorList>
    </citation>
    <scope>NUCLEOTIDE SEQUENCE</scope>
    <source>
        <strain evidence="2">XF4</strain>
    </source>
</reference>
<organism evidence="2">
    <name type="scientific">Bradyrhizobium diazoefficiens</name>
    <dbReference type="NCBI Taxonomy" id="1355477"/>
    <lineage>
        <taxon>Bacteria</taxon>
        <taxon>Pseudomonadati</taxon>
        <taxon>Pseudomonadota</taxon>
        <taxon>Alphaproteobacteria</taxon>
        <taxon>Hyphomicrobiales</taxon>
        <taxon>Nitrobacteraceae</taxon>
        <taxon>Bradyrhizobium</taxon>
    </lineage>
</organism>
<name>A0A809ZJ99_9BRAD</name>
<sequence>MSTPTYSEALEFAIDRSYDINIDMLRSRNLHLDTFNDYLVGTYPPP</sequence>
<accession>A0A809ZJ99</accession>
<reference evidence="1" key="1">
    <citation type="submission" date="2020-05" db="EMBL/GenBank/DDBJ databases">
        <title>Complete genome sequence of Bradyrhizobium diazoefficiens XF1 isolated from soybean nodule.</title>
        <authorList>
            <person name="Noda R."/>
            <person name="Kakizaki K."/>
            <person name="Minamisawa K."/>
        </authorList>
    </citation>
    <scope>NUCLEOTIDE SEQUENCE</scope>
    <source>
        <strain evidence="1">XF1</strain>
    </source>
</reference>
<gene>
    <name evidence="3" type="ORF">XF10B_87610</name>
    <name evidence="1" type="ORF">XF1B_88980</name>
    <name evidence="2" type="ORF">XF4B_88230</name>
</gene>
<proteinExistence type="predicted"/>
<evidence type="ECO:0000313" key="1">
    <source>
        <dbReference type="EMBL" id="BCE26217.1"/>
    </source>
</evidence>
<evidence type="ECO:0000313" key="2">
    <source>
        <dbReference type="EMBL" id="BCE52474.1"/>
    </source>
</evidence>
<dbReference type="EMBL" id="AP023091">
    <property type="protein sequence ID" value="BCE26217.1"/>
    <property type="molecule type" value="Genomic_DNA"/>
</dbReference>
<dbReference type="EMBL" id="AP023094">
    <property type="protein sequence ID" value="BCE52474.1"/>
    <property type="molecule type" value="Genomic_DNA"/>
</dbReference>
<evidence type="ECO:0000313" key="3">
    <source>
        <dbReference type="EMBL" id="BCE95963.1"/>
    </source>
</evidence>
<protein>
    <submittedName>
        <fullName evidence="2">Uncharacterized protein</fullName>
    </submittedName>
</protein>
<dbReference type="AlphaFoldDB" id="A0A809ZJ99"/>
<dbReference type="EMBL" id="AP023099">
    <property type="protein sequence ID" value="BCE95963.1"/>
    <property type="molecule type" value="Genomic_DNA"/>
</dbReference>